<proteinExistence type="predicted"/>
<accession>A0AAN8M800</accession>
<sequence length="107" mass="11599">MVMVRPISNCCLFFFCSANGGGPGGNQELNYADITQFQKRDGGSVQLGNLGTSSTEYAQVRVNNRPGQPAKPPTYQAHQSQYSQVKKPALKTAPDAASTIYSDVRRN</sequence>
<dbReference type="AlphaFoldDB" id="A0AAN8M800"/>
<gene>
    <name evidence="2" type="ORF">J4Q44_G00023300</name>
</gene>
<comment type="caution">
    <text evidence="2">The sequence shown here is derived from an EMBL/GenBank/DDBJ whole genome shotgun (WGS) entry which is preliminary data.</text>
</comment>
<reference evidence="2 3" key="1">
    <citation type="submission" date="2021-04" db="EMBL/GenBank/DDBJ databases">
        <authorList>
            <person name="De Guttry C."/>
            <person name="Zahm M."/>
            <person name="Klopp C."/>
            <person name="Cabau C."/>
            <person name="Louis A."/>
            <person name="Berthelot C."/>
            <person name="Parey E."/>
            <person name="Roest Crollius H."/>
            <person name="Montfort J."/>
            <person name="Robinson-Rechavi M."/>
            <person name="Bucao C."/>
            <person name="Bouchez O."/>
            <person name="Gislard M."/>
            <person name="Lluch J."/>
            <person name="Milhes M."/>
            <person name="Lampietro C."/>
            <person name="Lopez Roques C."/>
            <person name="Donnadieu C."/>
            <person name="Braasch I."/>
            <person name="Desvignes T."/>
            <person name="Postlethwait J."/>
            <person name="Bobe J."/>
            <person name="Wedekind C."/>
            <person name="Guiguen Y."/>
        </authorList>
    </citation>
    <scope>NUCLEOTIDE SEQUENCE [LARGE SCALE GENOMIC DNA]</scope>
    <source>
        <strain evidence="2">Cs_M1</strain>
        <tissue evidence="2">Blood</tissue>
    </source>
</reference>
<feature type="region of interest" description="Disordered" evidence="1">
    <location>
        <begin position="63"/>
        <end position="107"/>
    </location>
</feature>
<organism evidence="2 3">
    <name type="scientific">Coregonus suidteri</name>
    <dbReference type="NCBI Taxonomy" id="861788"/>
    <lineage>
        <taxon>Eukaryota</taxon>
        <taxon>Metazoa</taxon>
        <taxon>Chordata</taxon>
        <taxon>Craniata</taxon>
        <taxon>Vertebrata</taxon>
        <taxon>Euteleostomi</taxon>
        <taxon>Actinopterygii</taxon>
        <taxon>Neopterygii</taxon>
        <taxon>Teleostei</taxon>
        <taxon>Protacanthopterygii</taxon>
        <taxon>Salmoniformes</taxon>
        <taxon>Salmonidae</taxon>
        <taxon>Coregoninae</taxon>
        <taxon>Coregonus</taxon>
    </lineage>
</organism>
<dbReference type="Proteomes" id="UP001356427">
    <property type="component" value="Unassembled WGS sequence"/>
</dbReference>
<evidence type="ECO:0000313" key="3">
    <source>
        <dbReference type="Proteomes" id="UP001356427"/>
    </source>
</evidence>
<evidence type="ECO:0000313" key="2">
    <source>
        <dbReference type="EMBL" id="KAK6326685.1"/>
    </source>
</evidence>
<keyword evidence="3" id="KW-1185">Reference proteome</keyword>
<evidence type="ECO:0000256" key="1">
    <source>
        <dbReference type="SAM" id="MobiDB-lite"/>
    </source>
</evidence>
<dbReference type="EMBL" id="JAGTTL010000002">
    <property type="protein sequence ID" value="KAK6326685.1"/>
    <property type="molecule type" value="Genomic_DNA"/>
</dbReference>
<protein>
    <submittedName>
        <fullName evidence="2">Uncharacterized protein</fullName>
    </submittedName>
</protein>
<name>A0AAN8M800_9TELE</name>